<comment type="caution">
    <text evidence="1">The sequence shown here is derived from an EMBL/GenBank/DDBJ whole genome shotgun (WGS) entry which is preliminary data.</text>
</comment>
<dbReference type="EMBL" id="CAJNOJ010000014">
    <property type="protein sequence ID" value="CAF0807805.1"/>
    <property type="molecule type" value="Genomic_DNA"/>
</dbReference>
<name>A0A813T7E7_ADIRI</name>
<dbReference type="AlphaFoldDB" id="A0A813T7E7"/>
<evidence type="ECO:0000313" key="2">
    <source>
        <dbReference type="Proteomes" id="UP000663852"/>
    </source>
</evidence>
<dbReference type="Proteomes" id="UP000663852">
    <property type="component" value="Unassembled WGS sequence"/>
</dbReference>
<evidence type="ECO:0000313" key="1">
    <source>
        <dbReference type="EMBL" id="CAF0807805.1"/>
    </source>
</evidence>
<organism evidence="1 2">
    <name type="scientific">Adineta ricciae</name>
    <name type="common">Rotifer</name>
    <dbReference type="NCBI Taxonomy" id="249248"/>
    <lineage>
        <taxon>Eukaryota</taxon>
        <taxon>Metazoa</taxon>
        <taxon>Spiralia</taxon>
        <taxon>Gnathifera</taxon>
        <taxon>Rotifera</taxon>
        <taxon>Eurotatoria</taxon>
        <taxon>Bdelloidea</taxon>
        <taxon>Adinetida</taxon>
        <taxon>Adinetidae</taxon>
        <taxon>Adineta</taxon>
    </lineage>
</organism>
<reference evidence="1" key="1">
    <citation type="submission" date="2021-02" db="EMBL/GenBank/DDBJ databases">
        <authorList>
            <person name="Nowell W R."/>
        </authorList>
    </citation>
    <scope>NUCLEOTIDE SEQUENCE</scope>
</reference>
<proteinExistence type="predicted"/>
<protein>
    <submittedName>
        <fullName evidence="1">Uncharacterized protein</fullName>
    </submittedName>
</protein>
<sequence length="151" mass="15694">MTSLSSIKQDRIGLSKKETIHLGGTAVDRYRADLGLSTFKDGRGIFDWNVAVVVEDGVVPVVFTVGGGDGAITTDGDIPRLIAPVRAPFVDFGAETMTGLFVVAAADALANTLDKRGRRAVAGDAVPVVCGFDDGSFAVTAEEVFRCCGVG</sequence>
<gene>
    <name evidence="1" type="ORF">EDS130_LOCUS5187</name>
</gene>
<accession>A0A813T7E7</accession>